<evidence type="ECO:0000259" key="4">
    <source>
        <dbReference type="Pfam" id="PF02872"/>
    </source>
</evidence>
<dbReference type="GO" id="GO:0030288">
    <property type="term" value="C:outer membrane-bounded periplasmic space"/>
    <property type="evidence" value="ECO:0007669"/>
    <property type="project" value="TreeGrafter"/>
</dbReference>
<keyword evidence="2" id="KW-0547">Nucleotide-binding</keyword>
<reference evidence="5 6" key="1">
    <citation type="submission" date="2016-10" db="EMBL/GenBank/DDBJ databases">
        <authorList>
            <person name="de Groot N.N."/>
        </authorList>
    </citation>
    <scope>NUCLEOTIDE SEQUENCE [LARGE SCALE GENOMIC DNA]</scope>
    <source>
        <strain evidence="5 6">CGMCC 1.10434</strain>
    </source>
</reference>
<organism evidence="5 6">
    <name type="scientific">Amphibacillus marinus</name>
    <dbReference type="NCBI Taxonomy" id="872970"/>
    <lineage>
        <taxon>Bacteria</taxon>
        <taxon>Bacillati</taxon>
        <taxon>Bacillota</taxon>
        <taxon>Bacilli</taxon>
        <taxon>Bacillales</taxon>
        <taxon>Bacillaceae</taxon>
        <taxon>Amphibacillus</taxon>
    </lineage>
</organism>
<proteinExistence type="inferred from homology"/>
<dbReference type="SUPFAM" id="SSF55816">
    <property type="entry name" value="5'-nucleotidase (syn. UDP-sugar hydrolase), C-terminal domain"/>
    <property type="match status" value="1"/>
</dbReference>
<dbReference type="STRING" id="872970.SAMN04488134_11188"/>
<dbReference type="Proteomes" id="UP000199300">
    <property type="component" value="Unassembled WGS sequence"/>
</dbReference>
<dbReference type="PANTHER" id="PTHR11575">
    <property type="entry name" value="5'-NUCLEOTIDASE-RELATED"/>
    <property type="match status" value="1"/>
</dbReference>
<keyword evidence="1" id="KW-0732">Signal</keyword>
<dbReference type="InterPro" id="IPR029052">
    <property type="entry name" value="Metallo-depent_PP-like"/>
</dbReference>
<dbReference type="PANTHER" id="PTHR11575:SF23">
    <property type="entry name" value="5-NUCLEOTIDASE FAMILY PROTEIN"/>
    <property type="match status" value="1"/>
</dbReference>
<dbReference type="InterPro" id="IPR008334">
    <property type="entry name" value="5'-Nucleotdase_C"/>
</dbReference>
<dbReference type="InterPro" id="IPR036907">
    <property type="entry name" value="5'-Nucleotdase_C_sf"/>
</dbReference>
<evidence type="ECO:0000313" key="5">
    <source>
        <dbReference type="EMBL" id="SEO71453.1"/>
    </source>
</evidence>
<evidence type="ECO:0000256" key="2">
    <source>
        <dbReference type="RuleBase" id="RU362119"/>
    </source>
</evidence>
<evidence type="ECO:0000256" key="1">
    <source>
        <dbReference type="ARBA" id="ARBA00022729"/>
    </source>
</evidence>
<comment type="similarity">
    <text evidence="2">Belongs to the 5'-nucleotidase family.</text>
</comment>
<dbReference type="PRINTS" id="PR01607">
    <property type="entry name" value="APYRASEFAMLY"/>
</dbReference>
<keyword evidence="2" id="KW-0378">Hydrolase</keyword>
<dbReference type="InterPro" id="IPR011240">
    <property type="entry name" value="Pesterase_YunD"/>
</dbReference>
<dbReference type="InterPro" id="IPR006179">
    <property type="entry name" value="5_nucleotidase/apyrase"/>
</dbReference>
<gene>
    <name evidence="5" type="ORF">SAMN04488134_11188</name>
</gene>
<accession>A0A1H8RZS6</accession>
<dbReference type="SUPFAM" id="SSF56300">
    <property type="entry name" value="Metallo-dependent phosphatases"/>
    <property type="match status" value="1"/>
</dbReference>
<keyword evidence="6" id="KW-1185">Reference proteome</keyword>
<name>A0A1H8RZS6_9BACI</name>
<feature type="domain" description="Calcineurin-like phosphoesterase" evidence="3">
    <location>
        <begin position="10"/>
        <end position="207"/>
    </location>
</feature>
<dbReference type="Pfam" id="PF00149">
    <property type="entry name" value="Metallophos"/>
    <property type="match status" value="1"/>
</dbReference>
<dbReference type="InterPro" id="IPR004843">
    <property type="entry name" value="Calcineurin-like_PHP"/>
</dbReference>
<dbReference type="GO" id="GO:0000166">
    <property type="term" value="F:nucleotide binding"/>
    <property type="evidence" value="ECO:0007669"/>
    <property type="project" value="UniProtKB-KW"/>
</dbReference>
<evidence type="ECO:0000313" key="6">
    <source>
        <dbReference type="Proteomes" id="UP000199300"/>
    </source>
</evidence>
<dbReference type="AlphaFoldDB" id="A0A1H8RZS6"/>
<dbReference type="EMBL" id="FODJ01000011">
    <property type="protein sequence ID" value="SEO71453.1"/>
    <property type="molecule type" value="Genomic_DNA"/>
</dbReference>
<sequence>MRMQEAIYLYFTSDLHSHFENWPKLISFFNQQAIERRNRGESYFLLDNGDHLDRVHVATEAFKGKNNIELLNEANYRVVTIGNNEGITFNRDQFFSLYDQANFEVVCANLNSENSHNPAWLKPFKIISTPSQIKVAVIGLTAPFTSFYQPLGWSVTDPIKSLARSIAELQDQADIIVLLSHLGIDQDERIAEQFPAIDVIVGGHTHHLFKEGKQLNQSLLTAVGKFGHYAGEIMLKWDHNLKQVVKKEAFAVPIETMAEDEATLALLNTQQTEANQLMETVIAEMSAPLEVNWFKETPLIQGLTATLLEWTAADLAMLNAGILIDSLPAGAITEFDVHRICPHPINPCTVELTGSELLELIREGMTEAYINTIITGFGFRGKIMGKLVYANVEIELEAQQLIKSVKINQQPLIKSKIYTLATADMFTFGQLAPPIARSSSKRFFMPEFMRDLLRQTLQVKLN</sequence>
<dbReference type="GO" id="GO:0008768">
    <property type="term" value="F:UDP-sugar diphosphatase activity"/>
    <property type="evidence" value="ECO:0007669"/>
    <property type="project" value="TreeGrafter"/>
</dbReference>
<dbReference type="PIRSF" id="PIRSF036361">
    <property type="entry name" value="YunD"/>
    <property type="match status" value="1"/>
</dbReference>
<dbReference type="GO" id="GO:0008253">
    <property type="term" value="F:5'-nucleotidase activity"/>
    <property type="evidence" value="ECO:0007669"/>
    <property type="project" value="TreeGrafter"/>
</dbReference>
<dbReference type="Gene3D" id="3.60.21.10">
    <property type="match status" value="1"/>
</dbReference>
<dbReference type="Pfam" id="PF02872">
    <property type="entry name" value="5_nucleotid_C"/>
    <property type="match status" value="1"/>
</dbReference>
<feature type="domain" description="5'-Nucleotidase C-terminal" evidence="4">
    <location>
        <begin position="288"/>
        <end position="424"/>
    </location>
</feature>
<dbReference type="Gene3D" id="3.90.780.10">
    <property type="entry name" value="5'-Nucleotidase, C-terminal domain"/>
    <property type="match status" value="1"/>
</dbReference>
<dbReference type="CDD" id="cd00845">
    <property type="entry name" value="MPP_UshA_N_like"/>
    <property type="match status" value="1"/>
</dbReference>
<dbReference type="GO" id="GO:0009166">
    <property type="term" value="P:nucleotide catabolic process"/>
    <property type="evidence" value="ECO:0007669"/>
    <property type="project" value="InterPro"/>
</dbReference>
<protein>
    <submittedName>
        <fullName evidence="5">2',3'-cyclic-nucleotide 2'-phosphodiesterase/5'-or 3'-nucleotidase, 5'-nucleotidase family</fullName>
    </submittedName>
</protein>
<evidence type="ECO:0000259" key="3">
    <source>
        <dbReference type="Pfam" id="PF00149"/>
    </source>
</evidence>